<dbReference type="GO" id="GO:0016567">
    <property type="term" value="P:protein ubiquitination"/>
    <property type="evidence" value="ECO:0007669"/>
    <property type="project" value="TreeGrafter"/>
</dbReference>
<dbReference type="AlphaFoldDB" id="A0AAD6ZRS2"/>
<dbReference type="GO" id="GO:0061630">
    <property type="term" value="F:ubiquitin protein ligase activity"/>
    <property type="evidence" value="ECO:0007669"/>
    <property type="project" value="TreeGrafter"/>
</dbReference>
<sequence length="238" mass="26061">MLLCSISYSKVHGDCSGIPVGLMFADRKDLYDSGLHGRTVAGIFGTKADGGAFSIVLNEGYEDDEDQGETIIYTGEGKGKPDEGQDTKSWKKQQADQDMNSPGNAALKRSVETGNLVRVIRGSDGNIKYAPLQGYRYDGLYKVERAYIEEGKAGFKMCKFLLRRDDTIQPPLPTHITGKGVSDKYWAPGGQPETLAVPNLNKRAPETANTPQTIAQKRQEITGKKRLPTGLGFKKKTE</sequence>
<dbReference type="Proteomes" id="UP001218218">
    <property type="component" value="Unassembled WGS sequence"/>
</dbReference>
<protein>
    <submittedName>
        <fullName evidence="5">PUA-like domain-containing protein</fullName>
    </submittedName>
</protein>
<organism evidence="5 6">
    <name type="scientific">Mycena albidolilacea</name>
    <dbReference type="NCBI Taxonomy" id="1033008"/>
    <lineage>
        <taxon>Eukaryota</taxon>
        <taxon>Fungi</taxon>
        <taxon>Dikarya</taxon>
        <taxon>Basidiomycota</taxon>
        <taxon>Agaricomycotina</taxon>
        <taxon>Agaricomycetes</taxon>
        <taxon>Agaricomycetidae</taxon>
        <taxon>Agaricales</taxon>
        <taxon>Marasmiineae</taxon>
        <taxon>Mycenaceae</taxon>
        <taxon>Mycena</taxon>
    </lineage>
</organism>
<feature type="region of interest" description="Disordered" evidence="3">
    <location>
        <begin position="218"/>
        <end position="238"/>
    </location>
</feature>
<evidence type="ECO:0000256" key="1">
    <source>
        <dbReference type="ARBA" id="ARBA00023242"/>
    </source>
</evidence>
<dbReference type="EMBL" id="JARIHO010000031">
    <property type="protein sequence ID" value="KAJ7336372.1"/>
    <property type="molecule type" value="Genomic_DNA"/>
</dbReference>
<keyword evidence="6" id="KW-1185">Reference proteome</keyword>
<dbReference type="PANTHER" id="PTHR14140:SF27">
    <property type="entry name" value="OS04G0289800 PROTEIN"/>
    <property type="match status" value="1"/>
</dbReference>
<evidence type="ECO:0000313" key="5">
    <source>
        <dbReference type="EMBL" id="KAJ7336372.1"/>
    </source>
</evidence>
<evidence type="ECO:0000313" key="6">
    <source>
        <dbReference type="Proteomes" id="UP001218218"/>
    </source>
</evidence>
<keyword evidence="1 2" id="KW-0539">Nucleus</keyword>
<evidence type="ECO:0000256" key="2">
    <source>
        <dbReference type="PROSITE-ProRule" id="PRU00358"/>
    </source>
</evidence>
<evidence type="ECO:0000259" key="4">
    <source>
        <dbReference type="PROSITE" id="PS51015"/>
    </source>
</evidence>
<dbReference type="PROSITE" id="PS51015">
    <property type="entry name" value="YDG"/>
    <property type="match status" value="1"/>
</dbReference>
<dbReference type="InterPro" id="IPR015947">
    <property type="entry name" value="PUA-like_sf"/>
</dbReference>
<dbReference type="InterPro" id="IPR036987">
    <property type="entry name" value="SRA-YDG_sf"/>
</dbReference>
<accession>A0AAD6ZRS2</accession>
<reference evidence="5" key="1">
    <citation type="submission" date="2023-03" db="EMBL/GenBank/DDBJ databases">
        <title>Massive genome expansion in bonnet fungi (Mycena s.s.) driven by repeated elements and novel gene families across ecological guilds.</title>
        <authorList>
            <consortium name="Lawrence Berkeley National Laboratory"/>
            <person name="Harder C.B."/>
            <person name="Miyauchi S."/>
            <person name="Viragh M."/>
            <person name="Kuo A."/>
            <person name="Thoen E."/>
            <person name="Andreopoulos B."/>
            <person name="Lu D."/>
            <person name="Skrede I."/>
            <person name="Drula E."/>
            <person name="Henrissat B."/>
            <person name="Morin E."/>
            <person name="Kohler A."/>
            <person name="Barry K."/>
            <person name="LaButti K."/>
            <person name="Morin E."/>
            <person name="Salamov A."/>
            <person name="Lipzen A."/>
            <person name="Mereny Z."/>
            <person name="Hegedus B."/>
            <person name="Baldrian P."/>
            <person name="Stursova M."/>
            <person name="Weitz H."/>
            <person name="Taylor A."/>
            <person name="Grigoriev I.V."/>
            <person name="Nagy L.G."/>
            <person name="Martin F."/>
            <person name="Kauserud H."/>
        </authorList>
    </citation>
    <scope>NUCLEOTIDE SEQUENCE</scope>
    <source>
        <strain evidence="5">CBHHK002</strain>
    </source>
</reference>
<dbReference type="PANTHER" id="PTHR14140">
    <property type="entry name" value="E3 UBIQUITIN-PROTEIN LIGASE UHRF-RELATED"/>
    <property type="match status" value="1"/>
</dbReference>
<proteinExistence type="predicted"/>
<dbReference type="InterPro" id="IPR045134">
    <property type="entry name" value="UHRF1/2-like"/>
</dbReference>
<comment type="subcellular location">
    <subcellularLocation>
        <location evidence="2">Nucleus</location>
    </subcellularLocation>
</comment>
<name>A0AAD6ZRS2_9AGAR</name>
<comment type="caution">
    <text evidence="5">The sequence shown here is derived from an EMBL/GenBank/DDBJ whole genome shotgun (WGS) entry which is preliminary data.</text>
</comment>
<dbReference type="SUPFAM" id="SSF88697">
    <property type="entry name" value="PUA domain-like"/>
    <property type="match status" value="1"/>
</dbReference>
<feature type="compositionally biased region" description="Basic and acidic residues" evidence="3">
    <location>
        <begin position="77"/>
        <end position="95"/>
    </location>
</feature>
<dbReference type="SMART" id="SM00466">
    <property type="entry name" value="SRA"/>
    <property type="match status" value="1"/>
</dbReference>
<dbReference type="Gene3D" id="2.30.280.10">
    <property type="entry name" value="SRA-YDG"/>
    <property type="match status" value="1"/>
</dbReference>
<dbReference type="GO" id="GO:0044027">
    <property type="term" value="P:negative regulation of gene expression via chromosomal CpG island methylation"/>
    <property type="evidence" value="ECO:0007669"/>
    <property type="project" value="TreeGrafter"/>
</dbReference>
<dbReference type="GO" id="GO:0005634">
    <property type="term" value="C:nucleus"/>
    <property type="evidence" value="ECO:0007669"/>
    <property type="project" value="UniProtKB-SubCell"/>
</dbReference>
<dbReference type="InterPro" id="IPR003105">
    <property type="entry name" value="SRA_YDG"/>
</dbReference>
<gene>
    <name evidence="5" type="ORF">DFH08DRAFT_878574</name>
</gene>
<feature type="domain" description="YDG" evidence="4">
    <location>
        <begin position="13"/>
        <end position="164"/>
    </location>
</feature>
<dbReference type="Pfam" id="PF02182">
    <property type="entry name" value="SAD_SRA"/>
    <property type="match status" value="1"/>
</dbReference>
<evidence type="ECO:0000256" key="3">
    <source>
        <dbReference type="SAM" id="MobiDB-lite"/>
    </source>
</evidence>
<feature type="region of interest" description="Disordered" evidence="3">
    <location>
        <begin position="73"/>
        <end position="106"/>
    </location>
</feature>